<keyword evidence="4" id="KW-0802">TPR repeat</keyword>
<protein>
    <recommendedName>
        <fullName evidence="5">Tetratricopeptide repeat protein 29</fullName>
    </recommendedName>
</protein>
<evidence type="ECO:0000256" key="3">
    <source>
        <dbReference type="ARBA" id="ARBA00022737"/>
    </source>
</evidence>
<evidence type="ECO:0000256" key="5">
    <source>
        <dbReference type="ARBA" id="ARBA00040665"/>
    </source>
</evidence>
<evidence type="ECO:0000313" key="6">
    <source>
        <dbReference type="EMBL" id="KAL2611243.1"/>
    </source>
</evidence>
<keyword evidence="3" id="KW-0677">Repeat</keyword>
<dbReference type="SMART" id="SM00028">
    <property type="entry name" value="TPR"/>
    <property type="match status" value="5"/>
</dbReference>
<dbReference type="Gene3D" id="1.25.40.10">
    <property type="entry name" value="Tetratricopeptide repeat domain"/>
    <property type="match status" value="1"/>
</dbReference>
<organism evidence="6 7">
    <name type="scientific">Riccia fluitans</name>
    <dbReference type="NCBI Taxonomy" id="41844"/>
    <lineage>
        <taxon>Eukaryota</taxon>
        <taxon>Viridiplantae</taxon>
        <taxon>Streptophyta</taxon>
        <taxon>Embryophyta</taxon>
        <taxon>Marchantiophyta</taxon>
        <taxon>Marchantiopsida</taxon>
        <taxon>Marchantiidae</taxon>
        <taxon>Marchantiales</taxon>
        <taxon>Ricciaceae</taxon>
        <taxon>Riccia</taxon>
    </lineage>
</organism>
<comment type="subcellular location">
    <subcellularLocation>
        <location evidence="1">Cytoplasm</location>
    </subcellularLocation>
</comment>
<dbReference type="InterPro" id="IPR019734">
    <property type="entry name" value="TPR_rpt"/>
</dbReference>
<dbReference type="AlphaFoldDB" id="A0ABD1XQL2"/>
<keyword evidence="7" id="KW-1185">Reference proteome</keyword>
<dbReference type="GO" id="GO:0005737">
    <property type="term" value="C:cytoplasm"/>
    <property type="evidence" value="ECO:0007669"/>
    <property type="project" value="UniProtKB-SubCell"/>
</dbReference>
<evidence type="ECO:0000313" key="7">
    <source>
        <dbReference type="Proteomes" id="UP001605036"/>
    </source>
</evidence>
<dbReference type="Proteomes" id="UP001605036">
    <property type="component" value="Unassembled WGS sequence"/>
</dbReference>
<evidence type="ECO:0000256" key="1">
    <source>
        <dbReference type="ARBA" id="ARBA00004496"/>
    </source>
</evidence>
<proteinExistence type="predicted"/>
<evidence type="ECO:0000256" key="4">
    <source>
        <dbReference type="ARBA" id="ARBA00022803"/>
    </source>
</evidence>
<reference evidence="6 7" key="1">
    <citation type="submission" date="2024-09" db="EMBL/GenBank/DDBJ databases">
        <title>Chromosome-scale assembly of Riccia fluitans.</title>
        <authorList>
            <person name="Paukszto L."/>
            <person name="Sawicki J."/>
            <person name="Karawczyk K."/>
            <person name="Piernik-Szablinska J."/>
            <person name="Szczecinska M."/>
            <person name="Mazdziarz M."/>
        </authorList>
    </citation>
    <scope>NUCLEOTIDE SEQUENCE [LARGE SCALE GENOMIC DNA]</scope>
    <source>
        <strain evidence="6">Rf_01</strain>
        <tissue evidence="6">Aerial parts of the thallus</tissue>
    </source>
</reference>
<accession>A0ABD1XQL2</accession>
<name>A0ABD1XQL2_9MARC</name>
<dbReference type="InterPro" id="IPR051476">
    <property type="entry name" value="Bac_ResReg_Asp_Phosphatase"/>
</dbReference>
<dbReference type="SUPFAM" id="SSF48452">
    <property type="entry name" value="TPR-like"/>
    <property type="match status" value="2"/>
</dbReference>
<dbReference type="PANTHER" id="PTHR46630:SF1">
    <property type="entry name" value="TETRATRICOPEPTIDE REPEAT PROTEIN 29"/>
    <property type="match status" value="1"/>
</dbReference>
<dbReference type="PANTHER" id="PTHR46630">
    <property type="entry name" value="TETRATRICOPEPTIDE REPEAT PROTEIN 29"/>
    <property type="match status" value="1"/>
</dbReference>
<dbReference type="InterPro" id="IPR011990">
    <property type="entry name" value="TPR-like_helical_dom_sf"/>
</dbReference>
<dbReference type="EMBL" id="JBHFFA010000007">
    <property type="protein sequence ID" value="KAL2611243.1"/>
    <property type="molecule type" value="Genomic_DNA"/>
</dbReference>
<sequence>MELQKVALVDFSATLSQQLLVELLVDGAPRAYAELFEVTHNAEPGKDGTEGMNNIKGILTKILETEKLKKLKHSLRVIEVSPSTLGGKSDTFEAMMKAASIFEEAGDLHKSIFYYSNGLMIAEENGVVSQKAQVKLSLGRVYTVLKSFTLAIHYFEEYIGLASQLDDVQAIKEGANHLLQIYIKCAEEAEKSKEFEKSIQFYIKCIEAANIGDNDKIIALTGHKIGLLHFRMQQSLISLEYQMKYLAFCKMTDDKVGKCKAHTALAQVYESLGHVKDAVNQLDSLLDTAKLMDRTTEARAYCRLGLIYTRHSQLDYAVAYFERFYTTAWKMKDAKMLAIAAINLGFTRCVLP</sequence>
<evidence type="ECO:0000256" key="2">
    <source>
        <dbReference type="ARBA" id="ARBA00022490"/>
    </source>
</evidence>
<comment type="caution">
    <text evidence="6">The sequence shown here is derived from an EMBL/GenBank/DDBJ whole genome shotgun (WGS) entry which is preliminary data.</text>
</comment>
<gene>
    <name evidence="6" type="ORF">R1flu_022935</name>
</gene>
<keyword evidence="2" id="KW-0963">Cytoplasm</keyword>